<name>A0A4R1N0P1_9FIRM</name>
<dbReference type="GO" id="GO:0070492">
    <property type="term" value="F:oligosaccharide binding"/>
    <property type="evidence" value="ECO:0007669"/>
    <property type="project" value="TreeGrafter"/>
</dbReference>
<dbReference type="PANTHER" id="PTHR46066:SF2">
    <property type="entry name" value="CHITINASE DOMAIN-CONTAINING PROTEIN 1"/>
    <property type="match status" value="1"/>
</dbReference>
<keyword evidence="6" id="KW-1185">Reference proteome</keyword>
<dbReference type="Gene3D" id="3.20.20.80">
    <property type="entry name" value="Glycosidases"/>
    <property type="match status" value="1"/>
</dbReference>
<reference evidence="5 6" key="1">
    <citation type="submission" date="2019-03" db="EMBL/GenBank/DDBJ databases">
        <title>Genomic Encyclopedia of Type Strains, Phase IV (KMG-IV): sequencing the most valuable type-strain genomes for metagenomic binning, comparative biology and taxonomic classification.</title>
        <authorList>
            <person name="Goeker M."/>
        </authorList>
    </citation>
    <scope>NUCLEOTIDE SEQUENCE [LARGE SCALE GENOMIC DNA]</scope>
    <source>
        <strain evidence="5 6">DSM 24176</strain>
    </source>
</reference>
<dbReference type="GO" id="GO:0016798">
    <property type="term" value="F:hydrolase activity, acting on glycosyl bonds"/>
    <property type="evidence" value="ECO:0007669"/>
    <property type="project" value="UniProtKB-KW"/>
</dbReference>
<dbReference type="InterPro" id="IPR036779">
    <property type="entry name" value="LysM_dom_sf"/>
</dbReference>
<keyword evidence="2" id="KW-0326">Glycosidase</keyword>
<dbReference type="SUPFAM" id="SSF54106">
    <property type="entry name" value="LysM domain"/>
    <property type="match status" value="2"/>
</dbReference>
<evidence type="ECO:0000313" key="6">
    <source>
        <dbReference type="Proteomes" id="UP000294545"/>
    </source>
</evidence>
<evidence type="ECO:0000256" key="2">
    <source>
        <dbReference type="ARBA" id="ARBA00023295"/>
    </source>
</evidence>
<accession>A0A4R1N0P1</accession>
<sequence length="428" mass="49243">MQIYVIEQGDTIQNIAQDFDVPESVLIESNDLREPDNLVIGQSIVIPIWGSYYFVEEGDTIESIGQEFGIPPEQLIRLNEITDPDRLDIGTRLYFPQTPREVIDVATYMDLNITGPRTVEEIQRVADELTYLNIFSYEMNPDGTLRPINDEEAIQTALLNNIAPLMVITNIEEGQFSQDLATTVLQDDNLQDILLQETLRIMEEKGYRGVDFDLEYLGSINREAYNNFLRKAVDMYHPLGYTVSTALAPKYFEDQEGILYEGHDYEAQGQIVDYIFLMTYEWGWSGGPPRAVSPIGEVERVMEYATSVIPNEKIMMGIPLYGYDWTLPYEPGGDFARAISPQRAIDIAREYGAEIEYDEEVQAPFFTYTDEEGNAHIVWFEDARSIQAKFDLVKDLGLKGFYYWVLGRDFPQNWLLIEDNFIVRKFMD</sequence>
<evidence type="ECO:0000259" key="3">
    <source>
        <dbReference type="PROSITE" id="PS51782"/>
    </source>
</evidence>
<dbReference type="InterPro" id="IPR041704">
    <property type="entry name" value="CFLE_GH18"/>
</dbReference>
<dbReference type="PROSITE" id="PS51910">
    <property type="entry name" value="GH18_2"/>
    <property type="match status" value="1"/>
</dbReference>
<dbReference type="OrthoDB" id="9769314at2"/>
<dbReference type="InterPro" id="IPR017853">
    <property type="entry name" value="GH"/>
</dbReference>
<dbReference type="Pfam" id="PF00704">
    <property type="entry name" value="Glyco_hydro_18"/>
    <property type="match status" value="1"/>
</dbReference>
<dbReference type="AlphaFoldDB" id="A0A4R1N0P1"/>
<dbReference type="PANTHER" id="PTHR46066">
    <property type="entry name" value="CHITINASE DOMAIN-CONTAINING PROTEIN 1 FAMILY MEMBER"/>
    <property type="match status" value="1"/>
</dbReference>
<dbReference type="CDD" id="cd02874">
    <property type="entry name" value="GH18_CFLE_spore_hydrolase"/>
    <property type="match status" value="1"/>
</dbReference>
<dbReference type="InterPro" id="IPR018392">
    <property type="entry name" value="LysM"/>
</dbReference>
<dbReference type="InterPro" id="IPR001223">
    <property type="entry name" value="Glyco_hydro18_cat"/>
</dbReference>
<evidence type="ECO:0000256" key="1">
    <source>
        <dbReference type="ARBA" id="ARBA00022801"/>
    </source>
</evidence>
<dbReference type="Gene3D" id="3.10.50.10">
    <property type="match status" value="1"/>
</dbReference>
<feature type="domain" description="GH18" evidence="4">
    <location>
        <begin position="103"/>
        <end position="428"/>
    </location>
</feature>
<dbReference type="InterPro" id="IPR011583">
    <property type="entry name" value="Chitinase_II/V-like_cat"/>
</dbReference>
<dbReference type="EMBL" id="SMGQ01000011">
    <property type="protein sequence ID" value="TCK98452.1"/>
    <property type="molecule type" value="Genomic_DNA"/>
</dbReference>
<dbReference type="SUPFAM" id="SSF51445">
    <property type="entry name" value="(Trans)glycosidases"/>
    <property type="match status" value="1"/>
</dbReference>
<protein>
    <submittedName>
        <fullName evidence="5">Spore germination protein</fullName>
    </submittedName>
</protein>
<evidence type="ECO:0000259" key="4">
    <source>
        <dbReference type="PROSITE" id="PS51910"/>
    </source>
</evidence>
<dbReference type="Gene3D" id="3.10.350.10">
    <property type="entry name" value="LysM domain"/>
    <property type="match status" value="2"/>
</dbReference>
<dbReference type="GO" id="GO:0012505">
    <property type="term" value="C:endomembrane system"/>
    <property type="evidence" value="ECO:0007669"/>
    <property type="project" value="TreeGrafter"/>
</dbReference>
<dbReference type="InterPro" id="IPR029070">
    <property type="entry name" value="Chitinase_insertion_sf"/>
</dbReference>
<proteinExistence type="predicted"/>
<dbReference type="Proteomes" id="UP000294545">
    <property type="component" value="Unassembled WGS sequence"/>
</dbReference>
<dbReference type="Pfam" id="PF01476">
    <property type="entry name" value="LysM"/>
    <property type="match status" value="2"/>
</dbReference>
<evidence type="ECO:0000313" key="5">
    <source>
        <dbReference type="EMBL" id="TCK98452.1"/>
    </source>
</evidence>
<feature type="domain" description="LysM" evidence="3">
    <location>
        <begin position="2"/>
        <end position="46"/>
    </location>
</feature>
<gene>
    <name evidence="5" type="ORF">EDC19_0874</name>
</gene>
<keyword evidence="1" id="KW-0378">Hydrolase</keyword>
<comment type="caution">
    <text evidence="5">The sequence shown here is derived from an EMBL/GenBank/DDBJ whole genome shotgun (WGS) entry which is preliminary data.</text>
</comment>
<dbReference type="PROSITE" id="PS51782">
    <property type="entry name" value="LYSM"/>
    <property type="match status" value="2"/>
</dbReference>
<dbReference type="GO" id="GO:0005975">
    <property type="term" value="P:carbohydrate metabolic process"/>
    <property type="evidence" value="ECO:0007669"/>
    <property type="project" value="InterPro"/>
</dbReference>
<dbReference type="RefSeq" id="WP_132281043.1">
    <property type="nucleotide sequence ID" value="NZ_SMGQ01000011.1"/>
</dbReference>
<organism evidence="5 6">
    <name type="scientific">Natranaerovirga hydrolytica</name>
    <dbReference type="NCBI Taxonomy" id="680378"/>
    <lineage>
        <taxon>Bacteria</taxon>
        <taxon>Bacillati</taxon>
        <taxon>Bacillota</taxon>
        <taxon>Clostridia</taxon>
        <taxon>Lachnospirales</taxon>
        <taxon>Natranaerovirgaceae</taxon>
        <taxon>Natranaerovirga</taxon>
    </lineage>
</organism>
<dbReference type="SMART" id="SM00636">
    <property type="entry name" value="Glyco_18"/>
    <property type="match status" value="1"/>
</dbReference>
<dbReference type="CDD" id="cd00118">
    <property type="entry name" value="LysM"/>
    <property type="match status" value="2"/>
</dbReference>
<dbReference type="GO" id="GO:0008061">
    <property type="term" value="F:chitin binding"/>
    <property type="evidence" value="ECO:0007669"/>
    <property type="project" value="InterPro"/>
</dbReference>
<dbReference type="SMART" id="SM00257">
    <property type="entry name" value="LysM"/>
    <property type="match status" value="2"/>
</dbReference>
<feature type="domain" description="LysM" evidence="3">
    <location>
        <begin position="51"/>
        <end position="95"/>
    </location>
</feature>